<accession>F8PEY4</accession>
<name>F8PEY4_SERL3</name>
<feature type="transmembrane region" description="Helical" evidence="1">
    <location>
        <begin position="50"/>
        <end position="68"/>
    </location>
</feature>
<gene>
    <name evidence="2" type="ORF">SERLA73DRAFT_68338</name>
</gene>
<dbReference type="Proteomes" id="UP000008063">
    <property type="component" value="Unassembled WGS sequence"/>
</dbReference>
<sequence length="95" mass="10982">MPILYTPIPTRKVHISSVLAPAQLTTRLDSLMNALNFFAYASFKENMRKFWFYILEMIPILIIAYYLYNDHDSAVWGRPSMLFLLFCGTQAKLGA</sequence>
<keyword evidence="1" id="KW-0812">Transmembrane</keyword>
<evidence type="ECO:0000256" key="1">
    <source>
        <dbReference type="SAM" id="Phobius"/>
    </source>
</evidence>
<dbReference type="EMBL" id="GL945474">
    <property type="protein sequence ID" value="EGO04657.1"/>
    <property type="molecule type" value="Genomic_DNA"/>
</dbReference>
<organism evidence="3">
    <name type="scientific">Serpula lacrymans var. lacrymans (strain S7.3)</name>
    <name type="common">Dry rot fungus</name>
    <dbReference type="NCBI Taxonomy" id="936435"/>
    <lineage>
        <taxon>Eukaryota</taxon>
        <taxon>Fungi</taxon>
        <taxon>Dikarya</taxon>
        <taxon>Basidiomycota</taxon>
        <taxon>Agaricomycotina</taxon>
        <taxon>Agaricomycetes</taxon>
        <taxon>Agaricomycetidae</taxon>
        <taxon>Boletales</taxon>
        <taxon>Coniophorineae</taxon>
        <taxon>Serpulaceae</taxon>
        <taxon>Serpula</taxon>
    </lineage>
</organism>
<keyword evidence="1" id="KW-0472">Membrane</keyword>
<evidence type="ECO:0000313" key="3">
    <source>
        <dbReference type="Proteomes" id="UP000008063"/>
    </source>
</evidence>
<keyword evidence="1" id="KW-1133">Transmembrane helix</keyword>
<evidence type="ECO:0000313" key="2">
    <source>
        <dbReference type="EMBL" id="EGO04657.1"/>
    </source>
</evidence>
<keyword evidence="3" id="KW-1185">Reference proteome</keyword>
<dbReference type="HOGENOM" id="CLU_2374084_0_0_1"/>
<protein>
    <submittedName>
        <fullName evidence="2">Uncharacterized protein</fullName>
    </submittedName>
</protein>
<dbReference type="InParanoid" id="F8PEY4"/>
<reference evidence="3" key="1">
    <citation type="journal article" date="2011" name="Science">
        <title>The plant cell wall-decomposing machinery underlies the functional diversity of forest fungi.</title>
        <authorList>
            <person name="Eastwood D.C."/>
            <person name="Floudas D."/>
            <person name="Binder M."/>
            <person name="Majcherczyk A."/>
            <person name="Schneider P."/>
            <person name="Aerts A."/>
            <person name="Asiegbu F.O."/>
            <person name="Baker S.E."/>
            <person name="Barry K."/>
            <person name="Bendiksby M."/>
            <person name="Blumentritt M."/>
            <person name="Coutinho P.M."/>
            <person name="Cullen D."/>
            <person name="de Vries R.P."/>
            <person name="Gathman A."/>
            <person name="Goodell B."/>
            <person name="Henrissat B."/>
            <person name="Ihrmark K."/>
            <person name="Kauserud H."/>
            <person name="Kohler A."/>
            <person name="LaButti K."/>
            <person name="Lapidus A."/>
            <person name="Lavin J.L."/>
            <person name="Lee Y.-H."/>
            <person name="Lindquist E."/>
            <person name="Lilly W."/>
            <person name="Lucas S."/>
            <person name="Morin E."/>
            <person name="Murat C."/>
            <person name="Oguiza J.A."/>
            <person name="Park J."/>
            <person name="Pisabarro A.G."/>
            <person name="Riley R."/>
            <person name="Rosling A."/>
            <person name="Salamov A."/>
            <person name="Schmidt O."/>
            <person name="Schmutz J."/>
            <person name="Skrede I."/>
            <person name="Stenlid J."/>
            <person name="Wiebenga A."/>
            <person name="Xie X."/>
            <person name="Kuees U."/>
            <person name="Hibbett D.S."/>
            <person name="Hoffmeister D."/>
            <person name="Hoegberg N."/>
            <person name="Martin F."/>
            <person name="Grigoriev I.V."/>
            <person name="Watkinson S.C."/>
        </authorList>
    </citation>
    <scope>NUCLEOTIDE SEQUENCE [LARGE SCALE GENOMIC DNA]</scope>
    <source>
        <strain evidence="3">strain S7.3</strain>
    </source>
</reference>
<proteinExistence type="predicted"/>
<dbReference type="AlphaFoldDB" id="F8PEY4"/>